<reference evidence="1 2" key="1">
    <citation type="journal article" date="2019" name="Environ. Microbiol.">
        <title>At the nexus of three kingdoms: the genome of the mycorrhizal fungus Gigaspora margarita provides insights into plant, endobacterial and fungal interactions.</title>
        <authorList>
            <person name="Venice F."/>
            <person name="Ghignone S."/>
            <person name="Salvioli di Fossalunga A."/>
            <person name="Amselem J."/>
            <person name="Novero M."/>
            <person name="Xianan X."/>
            <person name="Sedzielewska Toro K."/>
            <person name="Morin E."/>
            <person name="Lipzen A."/>
            <person name="Grigoriev I.V."/>
            <person name="Henrissat B."/>
            <person name="Martin F.M."/>
            <person name="Bonfante P."/>
        </authorList>
    </citation>
    <scope>NUCLEOTIDE SEQUENCE [LARGE SCALE GENOMIC DNA]</scope>
    <source>
        <strain evidence="1 2">BEG34</strain>
    </source>
</reference>
<proteinExistence type="predicted"/>
<evidence type="ECO:0000313" key="2">
    <source>
        <dbReference type="Proteomes" id="UP000439903"/>
    </source>
</evidence>
<dbReference type="Proteomes" id="UP000439903">
    <property type="component" value="Unassembled WGS sequence"/>
</dbReference>
<sequence>MPTKPIKFLNQGMLKIRRSKNLIDVLQYQNSNTSVYIMQFDNLHLHLQDGIMLCNSDPRYYKLSANQIVVPTNELVGEYREVIKANKISNVNARTLHYALWRRCLACISFTHLGVLGTLFAEEVQVMMIEDFEEDFEFGDVEPISFANELTMRYGHDSEDIVNATIKEVFNLWEKLKSSWTNLKNKNQLKLGL</sequence>
<organism evidence="1 2">
    <name type="scientific">Gigaspora margarita</name>
    <dbReference type="NCBI Taxonomy" id="4874"/>
    <lineage>
        <taxon>Eukaryota</taxon>
        <taxon>Fungi</taxon>
        <taxon>Fungi incertae sedis</taxon>
        <taxon>Mucoromycota</taxon>
        <taxon>Glomeromycotina</taxon>
        <taxon>Glomeromycetes</taxon>
        <taxon>Diversisporales</taxon>
        <taxon>Gigasporaceae</taxon>
        <taxon>Gigaspora</taxon>
    </lineage>
</organism>
<dbReference type="EMBL" id="WTPW01002994">
    <property type="protein sequence ID" value="KAF0357829.1"/>
    <property type="molecule type" value="Genomic_DNA"/>
</dbReference>
<comment type="caution">
    <text evidence="1">The sequence shown here is derived from an EMBL/GenBank/DDBJ whole genome shotgun (WGS) entry which is preliminary data.</text>
</comment>
<name>A0A8H3WWH7_GIGMA</name>
<dbReference type="AlphaFoldDB" id="A0A8H3WWH7"/>
<keyword evidence="2" id="KW-1185">Reference proteome</keyword>
<gene>
    <name evidence="1" type="ORF">F8M41_014541</name>
</gene>
<evidence type="ECO:0000313" key="1">
    <source>
        <dbReference type="EMBL" id="KAF0357829.1"/>
    </source>
</evidence>
<accession>A0A8H3WWH7</accession>
<protein>
    <submittedName>
        <fullName evidence="1">Uncharacterized protein</fullName>
    </submittedName>
</protein>